<comment type="subcellular location">
    <subcellularLocation>
        <location evidence="1">Nucleus</location>
    </subcellularLocation>
</comment>
<dbReference type="Pfam" id="PF03735">
    <property type="entry name" value="ENT"/>
    <property type="match status" value="1"/>
</dbReference>
<feature type="compositionally biased region" description="Acidic residues" evidence="3">
    <location>
        <begin position="1193"/>
        <end position="1212"/>
    </location>
</feature>
<organism evidence="5 6">
    <name type="scientific">Ceratotherium simum simum</name>
    <name type="common">Southern white rhinoceros</name>
    <dbReference type="NCBI Taxonomy" id="73337"/>
    <lineage>
        <taxon>Eukaryota</taxon>
        <taxon>Metazoa</taxon>
        <taxon>Chordata</taxon>
        <taxon>Craniata</taxon>
        <taxon>Vertebrata</taxon>
        <taxon>Euteleostomi</taxon>
        <taxon>Mammalia</taxon>
        <taxon>Eutheria</taxon>
        <taxon>Laurasiatheria</taxon>
        <taxon>Perissodactyla</taxon>
        <taxon>Rhinocerotidae</taxon>
        <taxon>Ceratotherium</taxon>
    </lineage>
</organism>
<dbReference type="PANTHER" id="PTHR16500:SF3">
    <property type="entry name" value="BRCA2-INTERACTING TRANSCRIPTIONAL REPRESSOR EMSY"/>
    <property type="match status" value="1"/>
</dbReference>
<reference evidence="6" key="1">
    <citation type="submission" date="2025-08" db="UniProtKB">
        <authorList>
            <consortium name="RefSeq"/>
        </authorList>
    </citation>
    <scope>IDENTIFICATION</scope>
</reference>
<feature type="compositionally biased region" description="Low complexity" evidence="3">
    <location>
        <begin position="630"/>
        <end position="651"/>
    </location>
</feature>
<feature type="region of interest" description="Disordered" evidence="3">
    <location>
        <begin position="1189"/>
        <end position="1224"/>
    </location>
</feature>
<dbReference type="Gene3D" id="1.10.1240.40">
    <property type="entry name" value="ENT domain"/>
    <property type="match status" value="1"/>
</dbReference>
<evidence type="ECO:0000259" key="4">
    <source>
        <dbReference type="PROSITE" id="PS51138"/>
    </source>
</evidence>
<name>A0ABM0HU67_CERSS</name>
<keyword evidence="5" id="KW-1185">Reference proteome</keyword>
<feature type="region of interest" description="Disordered" evidence="3">
    <location>
        <begin position="1112"/>
        <end position="1136"/>
    </location>
</feature>
<keyword evidence="2" id="KW-0539">Nucleus</keyword>
<feature type="domain" description="ENT" evidence="4">
    <location>
        <begin position="16"/>
        <end position="100"/>
    </location>
</feature>
<feature type="region of interest" description="Disordered" evidence="3">
    <location>
        <begin position="614"/>
        <end position="652"/>
    </location>
</feature>
<feature type="compositionally biased region" description="Low complexity" evidence="3">
    <location>
        <begin position="149"/>
        <end position="167"/>
    </location>
</feature>
<dbReference type="Proteomes" id="UP000694910">
    <property type="component" value="Unplaced"/>
</dbReference>
<evidence type="ECO:0000256" key="3">
    <source>
        <dbReference type="SAM" id="MobiDB-lite"/>
    </source>
</evidence>
<dbReference type="SMART" id="SM01191">
    <property type="entry name" value="ENT"/>
    <property type="match status" value="1"/>
</dbReference>
<proteinExistence type="predicted"/>
<dbReference type="InterPro" id="IPR036142">
    <property type="entry name" value="ENT_dom-like_sf"/>
</dbReference>
<dbReference type="InterPro" id="IPR005491">
    <property type="entry name" value="ENT_dom"/>
</dbReference>
<dbReference type="SUPFAM" id="SSF158639">
    <property type="entry name" value="ENT-like"/>
    <property type="match status" value="1"/>
</dbReference>
<dbReference type="GeneID" id="101405088"/>
<feature type="compositionally biased region" description="Polar residues" evidence="3">
    <location>
        <begin position="1214"/>
        <end position="1224"/>
    </location>
</feature>
<dbReference type="PROSITE" id="PS51138">
    <property type="entry name" value="ENT"/>
    <property type="match status" value="1"/>
</dbReference>
<evidence type="ECO:0000256" key="1">
    <source>
        <dbReference type="ARBA" id="ARBA00004123"/>
    </source>
</evidence>
<dbReference type="RefSeq" id="XP_004434080.1">
    <property type="nucleotide sequence ID" value="XM_004434023.2"/>
</dbReference>
<sequence length="1224" mass="130554">MPVVWPTLLDLSRDECKRILRKLELEAYAGVISALRAQGDLTKEKKDLLGELSKVLSISTERHRAEVRRAVNDERLTTIAHNMSGPNSSSEWSIEGRRLVPLMPRLVPQTAFTVTANAVANAAVQHNASLPVPAETGSKEVVVCYSYTSTTSTPTSTPVPSGSVATVKSPRPASPASNVVVLPSGSTVYVKSVSCSDEDEKPRKRRRTNSSSSSPVVLKEVPKAVVPVSKTITVPVSGSPKMSNIMQSIANSLPPHMSPVKITFTKPSTQTTNTTTQKVIIVTTSPSSTFVPNILSKSHNYAAVTKLVPTSVIASTTQKPPVVITASQSSLVSSSSSGSSSSTPSPIPNTVAVTAVVSSTPSVVMSTVAQGVKIITQQVQPSKILPKPVTATLPTSSNSPIMVVSSNGAIMTTKLVTTPTGTQATYTRPTVSPSIGRMAATPGAATYVKTTSGSIITVVPKALATLGGKIISSNIVSGTTTKITTIPMTSKPNVIVVQKTTGKGTTIQGLPGKNVVTTLLNAGGEKTIQTVPAGAKPAIITATRPITKMIVTQPKGIGSTVQPAAKIIPTKIVYGQQGKTQVLIKPKPVTFQATVVSEQTRQLVTETLQQASRVAEAGNSSIQEGKEEPQSYTDSSSSSTESSQSSQDSQPVVHVIASRRQDWSEHEIAMETSPTIIYQDVSSESQSATSTIKALLELQQTTVKEKLESKPRQPTIDLSQMAVPIQMTQEKRHSPESPSIAVVESELVAEYITTVSHRSQPQQPSQPQRTLLQHVAQSQTATQTSVVVKSIPASSPGAITHIMQQALSSHTAFTKHSEELGTEEGEVEEMDTLDPQTGLFYRSALTQSQSAKQQKLSQPQLEQTQLQVKTLQCFQTKQKQTIHLQADQLQHKLPQMPQLSIRHQKLTPLQQEQAQPKPDVQHTQHPMVAKDRQLPTLMAQPPQTVVQVLAVKTTQQLPKLQQAPNQPKIYVQPQTPQSQMPLPASSEKQPASQVEQPIITQGSSVTKITFEGRQPPTVTKITGGSSVPKLTSPVTSISPIQASEKTAMSDILKMSLMEAQIDTNVEHMVVDPPKKALATSMLTGDAGSLPSTHVVVAGMANSTPQQQKCRESCSSPSAVGPPLTTRKIDAPGVPTTGQFMRIQNIGQKKAEESPAEIIIQAIPQYAIPCHSSSNVVVEPSGLLELNNFTSQQLDDDETAMEQDIDSSTEDGTEPSPSQSSAERS</sequence>
<protein>
    <submittedName>
        <fullName evidence="6">Protein EMSY isoform X11</fullName>
    </submittedName>
</protein>
<accession>A0ABM0HU67</accession>
<evidence type="ECO:0000256" key="2">
    <source>
        <dbReference type="ARBA" id="ARBA00023242"/>
    </source>
</evidence>
<dbReference type="PANTHER" id="PTHR16500">
    <property type="entry name" value="BRCA2-INTERACTING TRANSCRIPTIONAL REPRESSOR EMSY"/>
    <property type="match status" value="1"/>
</dbReference>
<gene>
    <name evidence="6" type="primary">LOC101405088</name>
</gene>
<feature type="region of interest" description="Disordered" evidence="3">
    <location>
        <begin position="193"/>
        <end position="216"/>
    </location>
</feature>
<evidence type="ECO:0000313" key="5">
    <source>
        <dbReference type="Proteomes" id="UP000694910"/>
    </source>
</evidence>
<feature type="region of interest" description="Disordered" evidence="3">
    <location>
        <begin position="149"/>
        <end position="179"/>
    </location>
</feature>
<dbReference type="InterPro" id="IPR033482">
    <property type="entry name" value="EMSY"/>
</dbReference>
<feature type="compositionally biased region" description="Polar residues" evidence="3">
    <location>
        <begin position="614"/>
        <end position="623"/>
    </location>
</feature>
<evidence type="ECO:0000313" key="6">
    <source>
        <dbReference type="RefSeq" id="XP_004434080.1"/>
    </source>
</evidence>